<dbReference type="PROSITE" id="PS50893">
    <property type="entry name" value="ABC_TRANSPORTER_2"/>
    <property type="match status" value="1"/>
</dbReference>
<dbReference type="InterPro" id="IPR003593">
    <property type="entry name" value="AAA+_ATPase"/>
</dbReference>
<keyword evidence="3 5" id="KW-0067">ATP-binding</keyword>
<dbReference type="PROSITE" id="PS00211">
    <property type="entry name" value="ABC_TRANSPORTER_1"/>
    <property type="match status" value="1"/>
</dbReference>
<dbReference type="PANTHER" id="PTHR42788:SF13">
    <property type="entry name" value="ALIPHATIC SULFONATES IMPORT ATP-BINDING PROTEIN SSUB"/>
    <property type="match status" value="1"/>
</dbReference>
<keyword evidence="2" id="KW-0547">Nucleotide-binding</keyword>
<dbReference type="Pfam" id="PF00005">
    <property type="entry name" value="ABC_tran"/>
    <property type="match status" value="1"/>
</dbReference>
<dbReference type="InterPro" id="IPR003439">
    <property type="entry name" value="ABC_transporter-like_ATP-bd"/>
</dbReference>
<name>A0ABN3B8W1_9MICO</name>
<dbReference type="SUPFAM" id="SSF52540">
    <property type="entry name" value="P-loop containing nucleoside triphosphate hydrolases"/>
    <property type="match status" value="1"/>
</dbReference>
<reference evidence="5 6" key="1">
    <citation type="journal article" date="2019" name="Int. J. Syst. Evol. Microbiol.">
        <title>The Global Catalogue of Microorganisms (GCM) 10K type strain sequencing project: providing services to taxonomists for standard genome sequencing and annotation.</title>
        <authorList>
            <consortium name="The Broad Institute Genomics Platform"/>
            <consortium name="The Broad Institute Genome Sequencing Center for Infectious Disease"/>
            <person name="Wu L."/>
            <person name="Ma J."/>
        </authorList>
    </citation>
    <scope>NUCLEOTIDE SEQUENCE [LARGE SCALE GENOMIC DNA]</scope>
    <source>
        <strain evidence="5 6">JCM 14919</strain>
    </source>
</reference>
<feature type="domain" description="ABC transporter" evidence="4">
    <location>
        <begin position="10"/>
        <end position="240"/>
    </location>
</feature>
<proteinExistence type="predicted"/>
<organism evidence="5 6">
    <name type="scientific">Leucobacter alluvii</name>
    <dbReference type="NCBI Taxonomy" id="340321"/>
    <lineage>
        <taxon>Bacteria</taxon>
        <taxon>Bacillati</taxon>
        <taxon>Actinomycetota</taxon>
        <taxon>Actinomycetes</taxon>
        <taxon>Micrococcales</taxon>
        <taxon>Microbacteriaceae</taxon>
        <taxon>Leucobacter</taxon>
    </lineage>
</organism>
<dbReference type="Proteomes" id="UP001501084">
    <property type="component" value="Unassembled WGS sequence"/>
</dbReference>
<protein>
    <submittedName>
        <fullName evidence="5">ABC transporter ATP-binding protein</fullName>
    </submittedName>
</protein>
<dbReference type="GO" id="GO:0005524">
    <property type="term" value="F:ATP binding"/>
    <property type="evidence" value="ECO:0007669"/>
    <property type="project" value="UniProtKB-KW"/>
</dbReference>
<dbReference type="Gene3D" id="3.40.50.300">
    <property type="entry name" value="P-loop containing nucleotide triphosphate hydrolases"/>
    <property type="match status" value="1"/>
</dbReference>
<dbReference type="InterPro" id="IPR017871">
    <property type="entry name" value="ABC_transporter-like_CS"/>
</dbReference>
<evidence type="ECO:0000313" key="6">
    <source>
        <dbReference type="Proteomes" id="UP001501084"/>
    </source>
</evidence>
<dbReference type="InterPro" id="IPR027417">
    <property type="entry name" value="P-loop_NTPase"/>
</dbReference>
<evidence type="ECO:0000256" key="3">
    <source>
        <dbReference type="ARBA" id="ARBA00022840"/>
    </source>
</evidence>
<accession>A0ABN3B8W1</accession>
<gene>
    <name evidence="5" type="ORF">GCM10009786_26670</name>
</gene>
<dbReference type="RefSeq" id="WP_200330215.1">
    <property type="nucleotide sequence ID" value="NZ_BAAAOP010000012.1"/>
</dbReference>
<dbReference type="SMART" id="SM00382">
    <property type="entry name" value="AAA"/>
    <property type="match status" value="1"/>
</dbReference>
<evidence type="ECO:0000259" key="4">
    <source>
        <dbReference type="PROSITE" id="PS50893"/>
    </source>
</evidence>
<evidence type="ECO:0000313" key="5">
    <source>
        <dbReference type="EMBL" id="GAA2190231.1"/>
    </source>
</evidence>
<comment type="caution">
    <text evidence="5">The sequence shown here is derived from an EMBL/GenBank/DDBJ whole genome shotgun (WGS) entry which is preliminary data.</text>
</comment>
<dbReference type="PANTHER" id="PTHR42788">
    <property type="entry name" value="TAURINE IMPORT ATP-BINDING PROTEIN-RELATED"/>
    <property type="match status" value="1"/>
</dbReference>
<sequence length="260" mass="28549">MTITEPVISVRDVGMTYTARGGASNTVLRGCDFDIAPGEFVSIVGQSGGGKTTLLKIISGLLENTEGEVLVRGRGVKEALRDIAMVFQSPTLLPWRNNLANVLLPMEFRKRSNKEAKAHALELLELVGLGDKAKNYSYELSGGMQQRVSICRALVSHPEILLMDEPFGALDAMTRDQMNFELQRIWQETKRSVLFVTHSIPEAVWLADRVLVVGDRPGRIIADIKVDLARPRTKDTRYADGFAELVAQVEGLLGVEAGIS</sequence>
<dbReference type="InterPro" id="IPR050166">
    <property type="entry name" value="ABC_transporter_ATP-bind"/>
</dbReference>
<keyword evidence="6" id="KW-1185">Reference proteome</keyword>
<dbReference type="EMBL" id="BAAAOP010000012">
    <property type="protein sequence ID" value="GAA2190231.1"/>
    <property type="molecule type" value="Genomic_DNA"/>
</dbReference>
<keyword evidence="1" id="KW-0813">Transport</keyword>
<dbReference type="CDD" id="cd03293">
    <property type="entry name" value="ABC_NrtD_SsuB_transporters"/>
    <property type="match status" value="1"/>
</dbReference>
<evidence type="ECO:0000256" key="2">
    <source>
        <dbReference type="ARBA" id="ARBA00022741"/>
    </source>
</evidence>
<evidence type="ECO:0000256" key="1">
    <source>
        <dbReference type="ARBA" id="ARBA00022448"/>
    </source>
</evidence>